<gene>
    <name evidence="12" type="primary">lysX</name>
    <name evidence="12" type="ordered locus">ANT_12410</name>
</gene>
<dbReference type="AlphaFoldDB" id="E8N4B1"/>
<keyword evidence="8" id="KW-0460">Magnesium</keyword>
<dbReference type="GO" id="GO:0046872">
    <property type="term" value="F:metal ion binding"/>
    <property type="evidence" value="ECO:0007669"/>
    <property type="project" value="UniProtKB-KW"/>
</dbReference>
<proteinExistence type="inferred from homology"/>
<organism evidence="12 13">
    <name type="scientific">Anaerolinea thermophila (strain DSM 14523 / JCM 11388 / NBRC 100420 / UNI-1)</name>
    <dbReference type="NCBI Taxonomy" id="926569"/>
    <lineage>
        <taxon>Bacteria</taxon>
        <taxon>Bacillati</taxon>
        <taxon>Chloroflexota</taxon>
        <taxon>Anaerolineae</taxon>
        <taxon>Anaerolineales</taxon>
        <taxon>Anaerolineaceae</taxon>
        <taxon>Anaerolinea</taxon>
    </lineage>
</organism>
<dbReference type="InterPro" id="IPR016185">
    <property type="entry name" value="PreATP-grasp_dom_sf"/>
</dbReference>
<evidence type="ECO:0000313" key="12">
    <source>
        <dbReference type="EMBL" id="BAJ63275.1"/>
    </source>
</evidence>
<dbReference type="FunFam" id="3.30.1490.20:FF:000025">
    <property type="entry name" value="Alpha-aminoadipate--LysW ligase LysX protein"/>
    <property type="match status" value="1"/>
</dbReference>
<keyword evidence="5" id="KW-0479">Metal-binding</keyword>
<dbReference type="InterPro" id="IPR011761">
    <property type="entry name" value="ATP-grasp"/>
</dbReference>
<dbReference type="FunCoup" id="E8N4B1">
    <property type="interactions" value="402"/>
</dbReference>
<dbReference type="GO" id="GO:0018169">
    <property type="term" value="F:ribosomal S6-glutamic acid ligase activity"/>
    <property type="evidence" value="ECO:0007669"/>
    <property type="project" value="TreeGrafter"/>
</dbReference>
<keyword evidence="13" id="KW-1185">Reference proteome</keyword>
<evidence type="ECO:0000256" key="10">
    <source>
        <dbReference type="PROSITE-ProRule" id="PRU00409"/>
    </source>
</evidence>
<dbReference type="Proteomes" id="UP000008922">
    <property type="component" value="Chromosome"/>
</dbReference>
<dbReference type="GO" id="GO:0005737">
    <property type="term" value="C:cytoplasm"/>
    <property type="evidence" value="ECO:0007669"/>
    <property type="project" value="TreeGrafter"/>
</dbReference>
<dbReference type="OrthoDB" id="9786585at2"/>
<evidence type="ECO:0000256" key="8">
    <source>
        <dbReference type="ARBA" id="ARBA00022842"/>
    </source>
</evidence>
<dbReference type="NCBIfam" id="TIGR02144">
    <property type="entry name" value="LysX_arch"/>
    <property type="match status" value="1"/>
</dbReference>
<evidence type="ECO:0000256" key="7">
    <source>
        <dbReference type="ARBA" id="ARBA00022840"/>
    </source>
</evidence>
<keyword evidence="4" id="KW-0028">Amino-acid biosynthesis</keyword>
<keyword evidence="7 10" id="KW-0067">ATP-binding</keyword>
<dbReference type="Gene3D" id="3.30.1490.20">
    <property type="entry name" value="ATP-grasp fold, A domain"/>
    <property type="match status" value="1"/>
</dbReference>
<dbReference type="EMBL" id="AP012029">
    <property type="protein sequence ID" value="BAJ63275.1"/>
    <property type="molecule type" value="Genomic_DNA"/>
</dbReference>
<dbReference type="InterPro" id="IPR004666">
    <property type="entry name" value="Rp_bS6_RimK/Lys_biosynth_LsyX"/>
</dbReference>
<keyword evidence="6 10" id="KW-0547">Nucleotide-binding</keyword>
<evidence type="ECO:0000313" key="13">
    <source>
        <dbReference type="Proteomes" id="UP000008922"/>
    </source>
</evidence>
<evidence type="ECO:0000256" key="6">
    <source>
        <dbReference type="ARBA" id="ARBA00022741"/>
    </source>
</evidence>
<protein>
    <submittedName>
        <fullName evidence="12">Lysine biosynthesis protein LysX</fullName>
    </submittedName>
</protein>
<dbReference type="KEGG" id="atm:ANT_12410"/>
<dbReference type="GO" id="GO:0009432">
    <property type="term" value="P:SOS response"/>
    <property type="evidence" value="ECO:0007669"/>
    <property type="project" value="TreeGrafter"/>
</dbReference>
<comment type="pathway">
    <text evidence="9">Amino-acid biosynthesis.</text>
</comment>
<evidence type="ECO:0000256" key="3">
    <source>
        <dbReference type="ARBA" id="ARBA00022598"/>
    </source>
</evidence>
<comment type="similarity">
    <text evidence="2">Belongs to the RimK family. LysX subfamily.</text>
</comment>
<dbReference type="PANTHER" id="PTHR21621:SF0">
    <property type="entry name" value="BETA-CITRYLGLUTAMATE SYNTHASE B-RELATED"/>
    <property type="match status" value="1"/>
</dbReference>
<evidence type="ECO:0000256" key="4">
    <source>
        <dbReference type="ARBA" id="ARBA00022605"/>
    </source>
</evidence>
<reference evidence="12 13" key="1">
    <citation type="submission" date="2010-12" db="EMBL/GenBank/DDBJ databases">
        <title>Whole genome sequence of Anaerolinea thermophila UNI-1.</title>
        <authorList>
            <person name="Narita-Yamada S."/>
            <person name="Kishi E."/>
            <person name="Watanabe Y."/>
            <person name="Takasaki K."/>
            <person name="Ankai A."/>
            <person name="Oguchi A."/>
            <person name="Fukui S."/>
            <person name="Takahashi M."/>
            <person name="Yashiro I."/>
            <person name="Hosoyama A."/>
            <person name="Sekiguchi Y."/>
            <person name="Hanada S."/>
            <person name="Fujita N."/>
        </authorList>
    </citation>
    <scope>NUCLEOTIDE SEQUENCE [LARGE SCALE GENOMIC DNA]</scope>
    <source>
        <strain evidence="13">DSM 14523 / JCM 11388 / NBRC 100420 / UNI-1</strain>
    </source>
</reference>
<dbReference type="RefSeq" id="WP_013559663.1">
    <property type="nucleotide sequence ID" value="NC_014960.1"/>
</dbReference>
<dbReference type="Gene3D" id="3.30.470.20">
    <property type="entry name" value="ATP-grasp fold, B domain"/>
    <property type="match status" value="1"/>
</dbReference>
<evidence type="ECO:0000259" key="11">
    <source>
        <dbReference type="PROSITE" id="PS50975"/>
    </source>
</evidence>
<evidence type="ECO:0000256" key="2">
    <source>
        <dbReference type="ARBA" id="ARBA00006239"/>
    </source>
</evidence>
<accession>E8N4B1</accession>
<dbReference type="GO" id="GO:0009085">
    <property type="term" value="P:lysine biosynthetic process"/>
    <property type="evidence" value="ECO:0007669"/>
    <property type="project" value="InterPro"/>
</dbReference>
<name>E8N4B1_ANATU</name>
<dbReference type="NCBIfam" id="TIGR00768">
    <property type="entry name" value="rimK_fam"/>
    <property type="match status" value="1"/>
</dbReference>
<dbReference type="STRING" id="926569.ANT_12410"/>
<dbReference type="SUPFAM" id="SSF52440">
    <property type="entry name" value="PreATP-grasp domain"/>
    <property type="match status" value="1"/>
</dbReference>
<dbReference type="GO" id="GO:0005524">
    <property type="term" value="F:ATP binding"/>
    <property type="evidence" value="ECO:0007669"/>
    <property type="project" value="UniProtKB-UniRule"/>
</dbReference>
<dbReference type="Pfam" id="PF08443">
    <property type="entry name" value="RimK"/>
    <property type="match status" value="1"/>
</dbReference>
<dbReference type="PANTHER" id="PTHR21621">
    <property type="entry name" value="RIBOSOMAL PROTEIN S6 MODIFICATION PROTEIN"/>
    <property type="match status" value="1"/>
</dbReference>
<dbReference type="Pfam" id="PF22626">
    <property type="entry name" value="LysX_preATP_grasp"/>
    <property type="match status" value="1"/>
</dbReference>
<dbReference type="InterPro" id="IPR013651">
    <property type="entry name" value="ATP-grasp_RimK-type"/>
</dbReference>
<feature type="domain" description="ATP-grasp" evidence="11">
    <location>
        <begin position="93"/>
        <end position="277"/>
    </location>
</feature>
<dbReference type="PROSITE" id="PS50975">
    <property type="entry name" value="ATP_GRASP"/>
    <property type="match status" value="1"/>
</dbReference>
<evidence type="ECO:0000256" key="1">
    <source>
        <dbReference type="ARBA" id="ARBA00001946"/>
    </source>
</evidence>
<dbReference type="InParanoid" id="E8N4B1"/>
<dbReference type="HOGENOM" id="CLU_054353_2_1_0"/>
<keyword evidence="3" id="KW-0436">Ligase</keyword>
<dbReference type="SUPFAM" id="SSF56059">
    <property type="entry name" value="Glutathione synthetase ATP-binding domain-like"/>
    <property type="match status" value="1"/>
</dbReference>
<evidence type="ECO:0000256" key="5">
    <source>
        <dbReference type="ARBA" id="ARBA00022723"/>
    </source>
</evidence>
<sequence length="316" mass="35057">MKIGIILSRVRVEEKWLLEAFEKRGIDFERIDDRESVFDISRPDSWMVFDVVLERSISFARGLYATQILNSWGIPTVNMAHVAATCGDKLATSSALAKAGVPQPRIKVAFTPEAALQAIEELGYPVVLKPVIGSWGRLLAKINDRDAAEAILEHKETLGSYQHSIYYIQEYIQKPERDIRAFVVGDQTVCAIYRNSSHWITNTARNGQGENCPITPELNDLCVKAAHAVGGGVLAVDVLEDPQRGYLVNEINHTMEFHTLAPTTGIDIAGIIADYTIAVARKDIRLHSPIIQPPQNGQALWNALSHTLAEWSHLTP</sequence>
<dbReference type="Gene3D" id="3.40.50.20">
    <property type="match status" value="1"/>
</dbReference>
<dbReference type="InterPro" id="IPR054562">
    <property type="entry name" value="LysX/ArgX_preATP_grasp"/>
</dbReference>
<dbReference type="eggNOG" id="COG0189">
    <property type="taxonomic scope" value="Bacteria"/>
</dbReference>
<evidence type="ECO:0000256" key="9">
    <source>
        <dbReference type="ARBA" id="ARBA00029440"/>
    </source>
</evidence>
<dbReference type="InterPro" id="IPR011870">
    <property type="entry name" value="LysX_arch"/>
</dbReference>
<dbReference type="FunFam" id="3.30.470.20:FF:000058">
    <property type="entry name" value="Alpha-aminoadipate--LysW ligase LysX protein"/>
    <property type="match status" value="1"/>
</dbReference>
<comment type="cofactor">
    <cofactor evidence="1">
        <name>Mg(2+)</name>
        <dbReference type="ChEBI" id="CHEBI:18420"/>
    </cofactor>
</comment>
<dbReference type="InterPro" id="IPR013815">
    <property type="entry name" value="ATP_grasp_subdomain_1"/>
</dbReference>